<dbReference type="PROSITE" id="PS50234">
    <property type="entry name" value="VWFA"/>
    <property type="match status" value="1"/>
</dbReference>
<dbReference type="InterPro" id="IPR030959">
    <property type="entry name" value="GWxTD_dom"/>
</dbReference>
<dbReference type="RefSeq" id="WP_207861981.1">
    <property type="nucleotide sequence ID" value="NZ_JAFREP010000030.1"/>
</dbReference>
<feature type="domain" description="VWFA" evidence="1">
    <location>
        <begin position="603"/>
        <end position="795"/>
    </location>
</feature>
<dbReference type="SUPFAM" id="SSF53300">
    <property type="entry name" value="vWA-like"/>
    <property type="match status" value="1"/>
</dbReference>
<dbReference type="SMART" id="SM00327">
    <property type="entry name" value="VWA"/>
    <property type="match status" value="1"/>
</dbReference>
<dbReference type="InterPro" id="IPR036465">
    <property type="entry name" value="vWFA_dom_sf"/>
</dbReference>
<protein>
    <submittedName>
        <fullName evidence="2">GWxTD domain-containing protein</fullName>
    </submittedName>
</protein>
<reference evidence="2" key="1">
    <citation type="submission" date="2021-03" db="EMBL/GenBank/DDBJ databases">
        <authorList>
            <person name="Wang G."/>
        </authorList>
    </citation>
    <scope>NUCLEOTIDE SEQUENCE</scope>
    <source>
        <strain evidence="2">KCTC 12899</strain>
    </source>
</reference>
<evidence type="ECO:0000313" key="3">
    <source>
        <dbReference type="Proteomes" id="UP000664417"/>
    </source>
</evidence>
<dbReference type="Gene3D" id="3.40.50.410">
    <property type="entry name" value="von Willebrand factor, type A domain"/>
    <property type="match status" value="1"/>
</dbReference>
<dbReference type="InterPro" id="IPR002035">
    <property type="entry name" value="VWF_A"/>
</dbReference>
<evidence type="ECO:0000313" key="2">
    <source>
        <dbReference type="EMBL" id="MBO1322008.1"/>
    </source>
</evidence>
<dbReference type="Proteomes" id="UP000664417">
    <property type="component" value="Unassembled WGS sequence"/>
</dbReference>
<dbReference type="EMBL" id="JAFREP010000030">
    <property type="protein sequence ID" value="MBO1322008.1"/>
    <property type="molecule type" value="Genomic_DNA"/>
</dbReference>
<accession>A0A8J7U500</accession>
<comment type="caution">
    <text evidence="2">The sequence shown here is derived from an EMBL/GenBank/DDBJ whole genome shotgun (WGS) entry which is preliminary data.</text>
</comment>
<dbReference type="NCBIfam" id="TIGR04514">
    <property type="entry name" value="GWxTD_dom"/>
    <property type="match status" value="1"/>
</dbReference>
<dbReference type="CDD" id="cd00198">
    <property type="entry name" value="vWFA"/>
    <property type="match status" value="1"/>
</dbReference>
<proteinExistence type="predicted"/>
<gene>
    <name evidence="2" type="ORF">J3U88_26240</name>
</gene>
<sequence length="879" mass="100052">MKWFACLMFVPAFCGLLSAQKLDLGPSEDFLAIVDPIMTQGEREIYAKLPNRDAKRYFQGIFWYKRDPEPQTVGNAFRLGFFERRQIAISQFGEGETPGHRTDRGRILLLMGDPEDVKQRKLSQTGLIQGYEEVWHYPSRNMSFRFLYDTRNNSYRLKAPEDLEAQLESVRLAYVLDRAEPYRLSSRALTLPYLGFTKDIENLASEDRQELRYNLSYAFFRGDQNRTQIMVNLTFADASRRGVDINLAAYDPYQHKVVDFKKRFDVVNYEMQRFSVVMEPDQYDIVLRLKDRDGRESVDRRRIDVPRLGGGGIGASSMLIASGLAQIPLEGFVTPKQFVFDNRYFPLQDNFTGVALARLFVFRRYYETEQVPPSRFVVNGTPVTGVVEATAASGDGLSVVYRLDGVSLRPGWNEVRGAWQRASGDWAADAVMLNSSTHVPEQAKAQPVSLLLQQAKEARDGAVDGVAMVLPGRDDAAALDRVVMRADGHTIHAMHVFLNDRLVLARYQDPWDVSVDQGLFSISGENNLTAVLETDRGLFKVTKELKPLKADEKIRTRLVEVFFNAYDEELKFKNDLDLSQLEVSVDGESTKPVRVEKLEEPITYCFLVDTSYSMKASYRSNIGALKRYIESMRPMDRGFFVAFSDRYDQYLEPNQSKAVLLSVADALKLQTPNPKQADKLYEENETYLYDAVIASIHSLLQYSGRKVMVVVSDGIGTEGEYSRNGMLSYARENDVVVYSLWLDNNPGLSDDETAFLQKETGKAEKFVRAIGLSRLFAKKDAKKNYISDKVRFSSINQGVMKILAEESGGFHYRIFRADRSKIREYVRDIEEAANTMYAMTLNLPVSVKTQEVRIDSPDESVNIRAKTHIKVRKTNPLLD</sequence>
<dbReference type="AlphaFoldDB" id="A0A8J7U500"/>
<evidence type="ECO:0000259" key="1">
    <source>
        <dbReference type="PROSITE" id="PS50234"/>
    </source>
</evidence>
<organism evidence="2 3">
    <name type="scientific">Acanthopleuribacter pedis</name>
    <dbReference type="NCBI Taxonomy" id="442870"/>
    <lineage>
        <taxon>Bacteria</taxon>
        <taxon>Pseudomonadati</taxon>
        <taxon>Acidobacteriota</taxon>
        <taxon>Holophagae</taxon>
        <taxon>Acanthopleuribacterales</taxon>
        <taxon>Acanthopleuribacteraceae</taxon>
        <taxon>Acanthopleuribacter</taxon>
    </lineage>
</organism>
<name>A0A8J7U500_9BACT</name>
<keyword evidence="3" id="KW-1185">Reference proteome</keyword>